<dbReference type="SUPFAM" id="SSF53955">
    <property type="entry name" value="Lysozyme-like"/>
    <property type="match status" value="1"/>
</dbReference>
<geneLocation type="plasmid" evidence="3 4">
    <name>unnamed1</name>
</geneLocation>
<dbReference type="InterPro" id="IPR008258">
    <property type="entry name" value="Transglycosylase_SLT_dom_1"/>
</dbReference>
<evidence type="ECO:0000313" key="3">
    <source>
        <dbReference type="EMBL" id="UWX75377.1"/>
    </source>
</evidence>
<dbReference type="Proteomes" id="UP001059745">
    <property type="component" value="Plasmid unnamed1"/>
</dbReference>
<dbReference type="AlphaFoldDB" id="A0AB38U5X9"/>
<protein>
    <submittedName>
        <fullName evidence="3">Transglycosylase SLT domain-containing protein</fullName>
    </submittedName>
</protein>
<feature type="region of interest" description="Disordered" evidence="1">
    <location>
        <begin position="503"/>
        <end position="594"/>
    </location>
</feature>
<dbReference type="RefSeq" id="WP_260531936.1">
    <property type="nucleotide sequence ID" value="NZ_CP104216.1"/>
</dbReference>
<evidence type="ECO:0000259" key="2">
    <source>
        <dbReference type="Pfam" id="PF01464"/>
    </source>
</evidence>
<feature type="compositionally biased region" description="Low complexity" evidence="1">
    <location>
        <begin position="532"/>
        <end position="576"/>
    </location>
</feature>
<sequence>MPNGYDPSTFPTSYKDPAYDQADQAASAAVGIPAAWLNSIRTQGEKSNADQISSAQAATPYQITPPTRQAIIKQTGVDPYLNPQNAAYGAAYLLKQNLDRYGGNPVLATAAYHGGTDQSNWGTKTMAYAKRVTGASPNNPDATPSWGSSNPYQVQALPQIGSAPGAIGQPAQPGVGADPYAVQPLPNVGQAPGAVDAGPSALQQAFQAYQSGKMDPADKAQFEQDVSSGRIVLPTGMNVNAPQAAPSTPAVPTAPQAAVDAFNSGKMTPEEARQFQSDVEAGRVQIPAGSGLIVDTSAEGSAPTSSPAARMAGVAGRGYLQGLSDSVGGLVDAGKRVIDAPINAVNSIAQGGGALNAIDSLFGTHLAPTPATNAPLSGAPAASPNIPAVGETATIAMNRAGLPSAQTPAEKLVQAGAQGAGALTVPVPGMSMKAIPTMIAAGAGGGAVGEAVHQATGSPALGMVANLLTTALSPVAASRVMSALAKELPEAATAARVEPTLSAAPGEAAGSQVRPAASAAISESANPPVQPLPSAAAEGELAGASARTGEAQAKAAGAESAPSPEAIPPSAATSEAVPQVTANPSSSPLGSAAQDFMSPDQLAAQTRKATGAQGAPFGIGKQTAQQTLAAQMAPDAERLAAAERLGIADNLQPDHLTTNQAAIELAQAIKSTPGSAARAQEMEGLQQVGQRASQVIDDAGGTRDLSDLSAQVKSEMMNTQQQLDQKGEQLYSELRSMVPPKMSVNPDNVLSFISQRSDELGGAKNLSPVERMIQSKLTPREVPTTINGQQIDPAVLGLKPQTEGPSYALLDDVRKNIGAGLKNQGPFKDADTGLLKALYGRISDDQRAALGNVPGAVEKFDTARAAVQMRKSMEDDLTSLFGKQLGDSLVGKLGTAVSSLNKGDETKLVNLLKAVPSNLRQQVMASGLSYAFGKATRNGELNFKTYADFWDSLMKNSRAANAVLGNLPAESRQQLADLAKVSRGISNATRETITTGRIMAARDSLNGHADGLLRNIYGIARQAAISRIGSAVTGGAAAVGGPIGAGLAHALMSVVSKGKPDVMKAADELISSPEFQRLTREGPNVSPQTIKEIANTPRMRRFYDAAKDMSAPSDPASRARWLQGVVNAANQNTNDRTNR</sequence>
<evidence type="ECO:0000313" key="4">
    <source>
        <dbReference type="Proteomes" id="UP001059745"/>
    </source>
</evidence>
<dbReference type="InterPro" id="IPR023346">
    <property type="entry name" value="Lysozyme-like_dom_sf"/>
</dbReference>
<feature type="domain" description="Transglycosylase SLT" evidence="2">
    <location>
        <begin position="39"/>
        <end position="130"/>
    </location>
</feature>
<feature type="compositionally biased region" description="Polar residues" evidence="1">
    <location>
        <begin position="580"/>
        <end position="589"/>
    </location>
</feature>
<dbReference type="EMBL" id="CP104216">
    <property type="protein sequence ID" value="UWX75377.1"/>
    <property type="molecule type" value="Genomic_DNA"/>
</dbReference>
<organism evidence="3 4">
    <name type="scientific">Burkholderia gladioli</name>
    <name type="common">Pseudomonas marginata</name>
    <name type="synonym">Phytomonas marginata</name>
    <dbReference type="NCBI Taxonomy" id="28095"/>
    <lineage>
        <taxon>Bacteria</taxon>
        <taxon>Pseudomonadati</taxon>
        <taxon>Pseudomonadota</taxon>
        <taxon>Betaproteobacteria</taxon>
        <taxon>Burkholderiales</taxon>
        <taxon>Burkholderiaceae</taxon>
        <taxon>Burkholderia</taxon>
    </lineage>
</organism>
<dbReference type="Pfam" id="PF01464">
    <property type="entry name" value="SLT"/>
    <property type="match status" value="1"/>
</dbReference>
<proteinExistence type="predicted"/>
<evidence type="ECO:0000256" key="1">
    <source>
        <dbReference type="SAM" id="MobiDB-lite"/>
    </source>
</evidence>
<gene>
    <name evidence="3" type="ORF">NYZ96_35120</name>
</gene>
<dbReference type="Gene3D" id="1.10.530.10">
    <property type="match status" value="1"/>
</dbReference>
<keyword evidence="3" id="KW-0614">Plasmid</keyword>
<accession>A0AB38U5X9</accession>
<name>A0AB38U5X9_BURGA</name>
<reference evidence="3" key="1">
    <citation type="submission" date="2022-09" db="EMBL/GenBank/DDBJ databases">
        <title>Genomic of Burkholderia gladioli.</title>
        <authorList>
            <person name="Wu H."/>
        </authorList>
    </citation>
    <scope>NUCLEOTIDE SEQUENCE</scope>
    <source>
        <strain evidence="3">ZN-S4</strain>
        <plasmid evidence="3">unnamed1</plasmid>
    </source>
</reference>